<dbReference type="PROSITE" id="PS51987">
    <property type="entry name" value="GS_CATALYTIC"/>
    <property type="match status" value="1"/>
</dbReference>
<evidence type="ECO:0000259" key="19">
    <source>
        <dbReference type="PROSITE" id="PS51986"/>
    </source>
</evidence>
<dbReference type="PROSITE" id="PS00180">
    <property type="entry name" value="GLNA_1"/>
    <property type="match status" value="1"/>
</dbReference>
<dbReference type="Proteomes" id="UP000257323">
    <property type="component" value="Unassembled WGS sequence"/>
</dbReference>
<evidence type="ECO:0000256" key="17">
    <source>
        <dbReference type="RuleBase" id="RU000384"/>
    </source>
</evidence>
<evidence type="ECO:0000256" key="7">
    <source>
        <dbReference type="ARBA" id="ARBA00022723"/>
    </source>
</evidence>
<evidence type="ECO:0000256" key="10">
    <source>
        <dbReference type="ARBA" id="ARBA00022842"/>
    </source>
</evidence>
<dbReference type="InterPro" id="IPR027302">
    <property type="entry name" value="Gln_synth_N_conserv_site"/>
</dbReference>
<dbReference type="GO" id="GO:0005737">
    <property type="term" value="C:cytoplasm"/>
    <property type="evidence" value="ECO:0007669"/>
    <property type="project" value="UniProtKB-SubCell"/>
</dbReference>
<comment type="catalytic activity">
    <reaction evidence="11 18">
        <text>L-glutamate + NH4(+) + ATP = L-glutamine + ADP + phosphate + H(+)</text>
        <dbReference type="Rhea" id="RHEA:16169"/>
        <dbReference type="ChEBI" id="CHEBI:15378"/>
        <dbReference type="ChEBI" id="CHEBI:28938"/>
        <dbReference type="ChEBI" id="CHEBI:29985"/>
        <dbReference type="ChEBI" id="CHEBI:30616"/>
        <dbReference type="ChEBI" id="CHEBI:43474"/>
        <dbReference type="ChEBI" id="CHEBI:58359"/>
        <dbReference type="ChEBI" id="CHEBI:456216"/>
        <dbReference type="EC" id="6.3.1.2"/>
    </reaction>
</comment>
<comment type="similarity">
    <text evidence="2 16 17">Belongs to the glutamine synthetase family.</text>
</comment>
<feature type="modified residue" description="O-AMP-tyrosine" evidence="15">
    <location>
        <position position="386"/>
    </location>
</feature>
<dbReference type="AlphaFoldDB" id="A0A3E2BKI1"/>
<keyword evidence="9 13" id="KW-0067">ATP-binding</keyword>
<dbReference type="InterPro" id="IPR014746">
    <property type="entry name" value="Gln_synth/guanido_kin_cat_dom"/>
</dbReference>
<evidence type="ECO:0000256" key="5">
    <source>
        <dbReference type="ARBA" id="ARBA00022490"/>
    </source>
</evidence>
<evidence type="ECO:0000256" key="14">
    <source>
        <dbReference type="PIRSR" id="PIRSR604809-3"/>
    </source>
</evidence>
<dbReference type="PANTHER" id="PTHR43785">
    <property type="entry name" value="GAMMA-GLUTAMYLPUTRESCINE SYNTHETASE"/>
    <property type="match status" value="1"/>
</dbReference>
<feature type="binding site" evidence="14">
    <location>
        <position position="255"/>
    </location>
    <ligand>
        <name>Mg(2+)</name>
        <dbReference type="ChEBI" id="CHEBI:18420"/>
        <label>1</label>
    </ligand>
</feature>
<evidence type="ECO:0000256" key="8">
    <source>
        <dbReference type="ARBA" id="ARBA00022741"/>
    </source>
</evidence>
<protein>
    <recommendedName>
        <fullName evidence="4 18">Glutamine synthetase</fullName>
        <ecNumber evidence="3 18">6.3.1.2</ecNumber>
    </recommendedName>
</protein>
<feature type="binding site" evidence="12">
    <location>
        <position position="326"/>
    </location>
    <ligand>
        <name>L-glutamate</name>
        <dbReference type="ChEBI" id="CHEBI:29985"/>
    </ligand>
</feature>
<feature type="domain" description="GS catalytic" evidence="20">
    <location>
        <begin position="124"/>
        <end position="465"/>
    </location>
</feature>
<feature type="binding site" evidence="14">
    <location>
        <position position="199"/>
    </location>
    <ligand>
        <name>Mg(2+)</name>
        <dbReference type="ChEBI" id="CHEBI:18420"/>
        <label>1</label>
    </ligand>
</feature>
<accession>A0A3E2BKI1</accession>
<evidence type="ECO:0000256" key="6">
    <source>
        <dbReference type="ARBA" id="ARBA00022598"/>
    </source>
</evidence>
<evidence type="ECO:0000313" key="21">
    <source>
        <dbReference type="EMBL" id="RFT15147.1"/>
    </source>
</evidence>
<dbReference type="SMART" id="SM01230">
    <property type="entry name" value="Gln-synt_C"/>
    <property type="match status" value="1"/>
</dbReference>
<feature type="domain" description="GS beta-grasp" evidence="19">
    <location>
        <begin position="26"/>
        <end position="117"/>
    </location>
</feature>
<evidence type="ECO:0000256" key="1">
    <source>
        <dbReference type="ARBA" id="ARBA00004496"/>
    </source>
</evidence>
<keyword evidence="7 14" id="KW-0479">Metal-binding</keyword>
<organism evidence="21 22">
    <name type="scientific">Candidatus Saccharicenans subterraneus</name>
    <dbReference type="NCBI Taxonomy" id="2508984"/>
    <lineage>
        <taxon>Bacteria</taxon>
        <taxon>Candidatus Aminicenantota</taxon>
        <taxon>Candidatus Aminicenantia</taxon>
        <taxon>Candidatus Aminicenantales</taxon>
        <taxon>Candidatus Saccharicenantaceae</taxon>
        <taxon>Candidatus Saccharicenans</taxon>
    </lineage>
</organism>
<dbReference type="GO" id="GO:0004356">
    <property type="term" value="F:glutamine synthetase activity"/>
    <property type="evidence" value="ECO:0007669"/>
    <property type="project" value="UniProtKB-EC"/>
</dbReference>
<reference evidence="21 22" key="1">
    <citation type="submission" date="2018-08" db="EMBL/GenBank/DDBJ databases">
        <title>Genome analysis of the thermophilic bacterium of the candidate phylum Aminicenantes from deep subsurface aquifer revealed its physiology and ecological role.</title>
        <authorList>
            <person name="Kadnikov V.V."/>
            <person name="Mardanov A.V."/>
            <person name="Beletsky A.V."/>
            <person name="Karnachuk O.V."/>
            <person name="Ravin N.V."/>
        </authorList>
    </citation>
    <scope>NUCLEOTIDE SEQUENCE [LARGE SCALE GENOMIC DNA]</scope>
    <source>
        <strain evidence="21">BY38</strain>
    </source>
</reference>
<dbReference type="SUPFAM" id="SSF54368">
    <property type="entry name" value="Glutamine synthetase, N-terminal domain"/>
    <property type="match status" value="1"/>
</dbReference>
<dbReference type="Pfam" id="PF03951">
    <property type="entry name" value="Gln-synt_N"/>
    <property type="match status" value="1"/>
</dbReference>
<dbReference type="NCBIfam" id="TIGR00653">
    <property type="entry name" value="GlnA"/>
    <property type="match status" value="1"/>
</dbReference>
<feature type="binding site" evidence="12">
    <location>
        <position position="308"/>
    </location>
    <ligand>
        <name>L-glutamate</name>
        <dbReference type="ChEBI" id="CHEBI:29985"/>
    </ligand>
</feature>
<evidence type="ECO:0000256" key="12">
    <source>
        <dbReference type="PIRSR" id="PIRSR604809-1"/>
    </source>
</evidence>
<comment type="subcellular location">
    <subcellularLocation>
        <location evidence="1">Cytoplasm</location>
    </subcellularLocation>
</comment>
<dbReference type="Gene3D" id="3.10.20.70">
    <property type="entry name" value="Glutamine synthetase, N-terminal domain"/>
    <property type="match status" value="1"/>
</dbReference>
<name>A0A3E2BKI1_9BACT</name>
<feature type="binding site" evidence="13">
    <location>
        <begin position="257"/>
        <end position="259"/>
    </location>
    <ligand>
        <name>ATP</name>
        <dbReference type="ChEBI" id="CHEBI:30616"/>
    </ligand>
</feature>
<keyword evidence="10 14" id="KW-0460">Magnesium</keyword>
<dbReference type="EMBL" id="QUAH01000012">
    <property type="protein sequence ID" value="RFT15147.1"/>
    <property type="molecule type" value="Genomic_DNA"/>
</dbReference>
<evidence type="ECO:0000256" key="16">
    <source>
        <dbReference type="PROSITE-ProRule" id="PRU01330"/>
    </source>
</evidence>
<comment type="caution">
    <text evidence="21">The sequence shown here is derived from an EMBL/GenBank/DDBJ whole genome shotgun (WGS) entry which is preliminary data.</text>
</comment>
<feature type="binding site" evidence="14">
    <location>
        <position position="151"/>
    </location>
    <ligand>
        <name>Mg(2+)</name>
        <dbReference type="ChEBI" id="CHEBI:18420"/>
        <label>1</label>
    </ligand>
</feature>
<gene>
    <name evidence="21" type="ORF">OP8BY_0611</name>
</gene>
<evidence type="ECO:0000313" key="22">
    <source>
        <dbReference type="Proteomes" id="UP000257323"/>
    </source>
</evidence>
<dbReference type="PROSITE" id="PS00181">
    <property type="entry name" value="GLNA_ATP"/>
    <property type="match status" value="1"/>
</dbReference>
<evidence type="ECO:0000256" key="4">
    <source>
        <dbReference type="ARBA" id="ARBA00021364"/>
    </source>
</evidence>
<keyword evidence="6 18" id="KW-0436">Ligase</keyword>
<dbReference type="InterPro" id="IPR008146">
    <property type="entry name" value="Gln_synth_cat_dom"/>
</dbReference>
<dbReference type="PANTHER" id="PTHR43785:SF12">
    <property type="entry name" value="TYPE-1 GLUTAMINE SYNTHETASE 2"/>
    <property type="match status" value="1"/>
</dbReference>
<feature type="binding site" evidence="14">
    <location>
        <position position="149"/>
    </location>
    <ligand>
        <name>Mg(2+)</name>
        <dbReference type="ChEBI" id="CHEBI:18420"/>
        <label>1</label>
    </ligand>
</feature>
<dbReference type="InterPro" id="IPR008147">
    <property type="entry name" value="Gln_synt_N"/>
</dbReference>
<feature type="binding site" evidence="14">
    <location>
        <position position="206"/>
    </location>
    <ligand>
        <name>Mg(2+)</name>
        <dbReference type="ChEBI" id="CHEBI:18420"/>
        <label>1</label>
    </ligand>
</feature>
<feature type="binding site" evidence="14">
    <location>
        <position position="346"/>
    </location>
    <ligand>
        <name>Mg(2+)</name>
        <dbReference type="ChEBI" id="CHEBI:18420"/>
        <label>1</label>
    </ligand>
</feature>
<comment type="cofactor">
    <cofactor evidence="14">
        <name>Mg(2+)</name>
        <dbReference type="ChEBI" id="CHEBI:18420"/>
    </cofactor>
    <text evidence="14">Binds 2 Mg(2+) ions per subunit.</text>
</comment>
<keyword evidence="8 13" id="KW-0547">Nucleotide-binding</keyword>
<evidence type="ECO:0000256" key="18">
    <source>
        <dbReference type="RuleBase" id="RU004356"/>
    </source>
</evidence>
<sequence>MQEGIKDVHGLSTEAEVLEAARNPENRIEFVRIMFTDILGRPMDFSIPVSELEKAFAEGKGFDGSSVEGFVRIEESDLVIVPDPKTFRVFPWTYQGFDPAITWREAIMFGDIYQPDGNHYPGDSRYVLKRTLERMKSEFGFADFKCGSEMEFFIFPDDQTPVPTDSGGYFFSGRHGEVRKEIQLLLKKMGIESEYDHHEVAHGQHEIDLRYQNAMDMADIVMVFRYMAKKVARMHGLYLTFMPKPINGQNGSGMHVHQSLWRNGHNAFFEKEAPYHLSPEARNYTAGIIHHAREICAIFSQWINSYKRLIEGYEAPVYIAWGQKNRSAYIRVPEYQPGKEKATRIELRSPDPGCNIYLALATMLSAGLDGIKNRLELPEPVEENIYHMSNSKQKKAGIQVLPRNLQEAVRLVEKSQLVRETLGEQLHEKFIANKRKEIEDYLQNVPDEFDKQVSPYEIKRYLPML</sequence>
<evidence type="ECO:0000256" key="3">
    <source>
        <dbReference type="ARBA" id="ARBA00012937"/>
    </source>
</evidence>
<dbReference type="InterPro" id="IPR027303">
    <property type="entry name" value="Gln_synth_gly_rich_site"/>
</dbReference>
<dbReference type="InterPro" id="IPR036651">
    <property type="entry name" value="Gln_synt_N_sf"/>
</dbReference>
<keyword evidence="15" id="KW-0597">Phosphoprotein</keyword>
<proteinExistence type="inferred from homology"/>
<feature type="binding site" evidence="12">
    <location>
        <begin position="250"/>
        <end position="251"/>
    </location>
    <ligand>
        <name>L-glutamate</name>
        <dbReference type="ChEBI" id="CHEBI:29985"/>
    </ligand>
</feature>
<dbReference type="Pfam" id="PF00120">
    <property type="entry name" value="Gln-synt_C"/>
    <property type="match status" value="1"/>
</dbReference>
<dbReference type="InterPro" id="IPR004809">
    <property type="entry name" value="Gln_synth_I"/>
</dbReference>
<dbReference type="GO" id="GO:0005524">
    <property type="term" value="F:ATP binding"/>
    <property type="evidence" value="ECO:0007669"/>
    <property type="project" value="UniProtKB-KW"/>
</dbReference>
<evidence type="ECO:0000256" key="2">
    <source>
        <dbReference type="ARBA" id="ARBA00009897"/>
    </source>
</evidence>
<evidence type="ECO:0000256" key="11">
    <source>
        <dbReference type="ARBA" id="ARBA00049436"/>
    </source>
</evidence>
<feature type="binding site" evidence="12">
    <location>
        <position position="348"/>
    </location>
    <ligand>
        <name>L-glutamate</name>
        <dbReference type="ChEBI" id="CHEBI:29985"/>
    </ligand>
</feature>
<dbReference type="GO" id="GO:0006542">
    <property type="term" value="P:glutamine biosynthetic process"/>
    <property type="evidence" value="ECO:0007669"/>
    <property type="project" value="InterPro"/>
</dbReference>
<feature type="binding site" evidence="13">
    <location>
        <position position="194"/>
    </location>
    <ligand>
        <name>ATP</name>
        <dbReference type="ChEBI" id="CHEBI:30616"/>
    </ligand>
</feature>
<feature type="binding site" evidence="13">
    <location>
        <position position="326"/>
    </location>
    <ligand>
        <name>ATP</name>
        <dbReference type="ChEBI" id="CHEBI:30616"/>
    </ligand>
</feature>
<evidence type="ECO:0000256" key="9">
    <source>
        <dbReference type="ARBA" id="ARBA00022840"/>
    </source>
</evidence>
<evidence type="ECO:0000256" key="15">
    <source>
        <dbReference type="PIRSR" id="PIRSR604809-50"/>
    </source>
</evidence>
<dbReference type="Gene3D" id="3.30.590.10">
    <property type="entry name" value="Glutamine synthetase/guanido kinase, catalytic domain"/>
    <property type="match status" value="1"/>
</dbReference>
<dbReference type="SUPFAM" id="SSF55931">
    <property type="entry name" value="Glutamine synthetase/guanido kinase"/>
    <property type="match status" value="1"/>
</dbReference>
<feature type="binding site" evidence="12">
    <location>
        <position position="314"/>
    </location>
    <ligand>
        <name>L-glutamate</name>
        <dbReference type="ChEBI" id="CHEBI:29985"/>
    </ligand>
</feature>
<dbReference type="GO" id="GO:0046872">
    <property type="term" value="F:metal ion binding"/>
    <property type="evidence" value="ECO:0007669"/>
    <property type="project" value="UniProtKB-KW"/>
</dbReference>
<dbReference type="EC" id="6.3.1.2" evidence="3 18"/>
<evidence type="ECO:0000259" key="20">
    <source>
        <dbReference type="PROSITE" id="PS51987"/>
    </source>
</evidence>
<keyword evidence="5" id="KW-0963">Cytoplasm</keyword>
<feature type="binding site" evidence="13">
    <location>
        <position position="341"/>
    </location>
    <ligand>
        <name>ATP</name>
        <dbReference type="ChEBI" id="CHEBI:30616"/>
    </ligand>
</feature>
<evidence type="ECO:0000256" key="13">
    <source>
        <dbReference type="PIRSR" id="PIRSR604809-2"/>
    </source>
</evidence>
<dbReference type="PROSITE" id="PS51986">
    <property type="entry name" value="GS_BETA_GRASP"/>
    <property type="match status" value="1"/>
</dbReference>